<dbReference type="Proteomes" id="UP000029661">
    <property type="component" value="Chromosome"/>
</dbReference>
<organism evidence="2 3">
    <name type="scientific">Methanobacterium formicicum</name>
    <dbReference type="NCBI Taxonomy" id="2162"/>
    <lineage>
        <taxon>Archaea</taxon>
        <taxon>Methanobacteriati</taxon>
        <taxon>Methanobacteriota</taxon>
        <taxon>Methanomada group</taxon>
        <taxon>Methanobacteria</taxon>
        <taxon>Methanobacteriales</taxon>
        <taxon>Methanobacteriaceae</taxon>
        <taxon>Methanobacterium</taxon>
    </lineage>
</organism>
<reference evidence="2 3" key="1">
    <citation type="submission" date="2013-12" db="EMBL/GenBank/DDBJ databases">
        <title>The complete genome sequence of Methanobacterium sp. BRM9.</title>
        <authorList>
            <consortium name="Pastoral Greenhouse Gas Research Consortium"/>
            <person name="Kelly W.J."/>
            <person name="Leahy S.C."/>
            <person name="Perry R."/>
            <person name="Li D."/>
            <person name="Altermann E."/>
            <person name="Lambie S.C."/>
            <person name="Attwood G.T."/>
        </authorList>
    </citation>
    <scope>NUCLEOTIDE SEQUENCE [LARGE SCALE GENOMIC DNA]</scope>
    <source>
        <strain evidence="2 3">BRM9</strain>
    </source>
</reference>
<feature type="transmembrane region" description="Helical" evidence="1">
    <location>
        <begin position="841"/>
        <end position="864"/>
    </location>
</feature>
<accession>A0A089ZVI4</accession>
<dbReference type="EMBL" id="CP006933">
    <property type="protein sequence ID" value="AIS32489.1"/>
    <property type="molecule type" value="Genomic_DNA"/>
</dbReference>
<feature type="transmembrane region" description="Helical" evidence="1">
    <location>
        <begin position="815"/>
        <end position="834"/>
    </location>
</feature>
<feature type="transmembrane region" description="Helical" evidence="1">
    <location>
        <begin position="618"/>
        <end position="644"/>
    </location>
</feature>
<keyword evidence="1" id="KW-0812">Transmembrane</keyword>
<evidence type="ECO:0000313" key="2">
    <source>
        <dbReference type="EMBL" id="AIS32489.1"/>
    </source>
</evidence>
<evidence type="ECO:0000256" key="1">
    <source>
        <dbReference type="SAM" id="Phobius"/>
    </source>
</evidence>
<feature type="transmembrane region" description="Helical" evidence="1">
    <location>
        <begin position="402"/>
        <end position="426"/>
    </location>
</feature>
<proteinExistence type="predicted"/>
<dbReference type="AlphaFoldDB" id="A0A089ZVI4"/>
<keyword evidence="1" id="KW-0472">Membrane</keyword>
<feature type="transmembrane region" description="Helical" evidence="1">
    <location>
        <begin position="677"/>
        <end position="696"/>
    </location>
</feature>
<feature type="transmembrane region" description="Helical" evidence="1">
    <location>
        <begin position="548"/>
        <end position="566"/>
    </location>
</feature>
<feature type="transmembrane region" description="Helical" evidence="1">
    <location>
        <begin position="174"/>
        <end position="200"/>
    </location>
</feature>
<dbReference type="KEGG" id="mfc:BRM9_1678"/>
<evidence type="ECO:0000313" key="3">
    <source>
        <dbReference type="Proteomes" id="UP000029661"/>
    </source>
</evidence>
<dbReference type="OrthoDB" id="82622at2157"/>
<feature type="transmembrane region" description="Helical" evidence="1">
    <location>
        <begin position="748"/>
        <end position="777"/>
    </location>
</feature>
<dbReference type="GeneID" id="24792842"/>
<feature type="transmembrane region" description="Helical" evidence="1">
    <location>
        <begin position="789"/>
        <end position="809"/>
    </location>
</feature>
<protein>
    <submittedName>
        <fullName evidence="2">Phage tail tape measure protein</fullName>
    </submittedName>
</protein>
<feature type="transmembrane region" description="Helical" evidence="1">
    <location>
        <begin position="364"/>
        <end position="382"/>
    </location>
</feature>
<dbReference type="STRING" id="2162.BRM9_1678"/>
<name>A0A089ZVI4_METFO</name>
<sequence>MAALMEIIIRGIDKASEVAEKVESKMTGMGNKISNAMEKAAISGDRFTQKVDNMATNGMSAYAQMDLKQQQYLQGLSKGQALLDRMGISGSKAGRVIAAGIDFADNSINRVKSSVDTLKTKIQSTTVGNALITGFNTVSNKVTEVGNKIKTSLGKGLDTVKTKVENLQNSMGELGMYVTSAFGALGMGSIYQATVGLAMIRERMTTLMSATMGNKAAATDFVNSLDQMTNNSLVSLNDLGMAMSKIKMSTGMTNEQLKQISPTVNDIGQRALLMGKDTTEAQDLMVAGFRGLNGEFDMLKANFGITRENLIKAGWSGAAADVEGYNKALQKCLEQGGSMSEMMKTTEGQIQIVKKGFSTAGRQIGEAFIPIIVALVNFMVALKQTNPEVFKLMIVGSALVSGFAMLLPVMGAIIGSFEGLYTFLLVDRTATDKLTLSQIRHTASQKASAASTWLQNSAKSVYTAITGGQTAATNASTASSIRESVAQKASAAATWVVNAAKSTYTFLTSGQVVATIASTAAMIASSAASKAAAAAQWLLNAAMSANPVMIVVIAIIALIAILAILYNRNETVRNAINWLWAGLQQLGSYIYGGLLAAWNALSGALNWIWNGLVQLGGYIMGGLMAAWNGLVSALSPIIIALGLLWAAISKVWTSFASSTAAQAGGFFAQIVGVVSQLWNALVLLGSAIGKVFAAFANSQASQANGIFSQLASTVMALWNALSWLAGLIINALMPYLQILWEFLSGAFMAVWVTISGIVMAFINYIATLITILANLISGNITVGQALQQVWGAIKMLLAQVFTSILLGIGQFAMNLISWGVQAASGLLNAFIAYVSQLPGRAWAYFLAFLSYLASLPGQAFGYAASVGSNIINAIAGYLTSLPGRMYQWGVNALQSFINAIINSIPGLRQALDAVSSLFPHSPPKTGPLSEIKASNMYEWLKGVVDKGKDAMKTFNLDELNTDIPSTDFGPGPANLKFEKSESESEIIEEIIDLNLNINLEDVPDNVDEQTLYEIVKAVLKDSEIVKALMKSRTFRDRLSVEIGKGVIETKRARGG</sequence>
<dbReference type="RefSeq" id="WP_048085445.1">
    <property type="nucleotide sequence ID" value="NZ_CP006933.1"/>
</dbReference>
<feature type="transmembrane region" description="Helical" evidence="1">
    <location>
        <begin position="716"/>
        <end position="736"/>
    </location>
</feature>
<gene>
    <name evidence="2" type="ORF">BRM9_1678</name>
</gene>
<feature type="transmembrane region" description="Helical" evidence="1">
    <location>
        <begin position="504"/>
        <end position="528"/>
    </location>
</feature>
<keyword evidence="1" id="KW-1133">Transmembrane helix</keyword>
<feature type="transmembrane region" description="Helical" evidence="1">
    <location>
        <begin position="651"/>
        <end position="671"/>
    </location>
</feature>
<feature type="transmembrane region" description="Helical" evidence="1">
    <location>
        <begin position="578"/>
        <end position="598"/>
    </location>
</feature>